<accession>W6V4R9</accession>
<evidence type="ECO:0000256" key="1">
    <source>
        <dbReference type="SAM" id="SignalP"/>
    </source>
</evidence>
<comment type="caution">
    <text evidence="2">The sequence shown here is derived from an EMBL/GenBank/DDBJ whole genome shotgun (WGS) entry which is preliminary data.</text>
</comment>
<feature type="chain" id="PRO_5004883368" evidence="1">
    <location>
        <begin position="25"/>
        <end position="129"/>
    </location>
</feature>
<dbReference type="CTD" id="36339584"/>
<dbReference type="GeneID" id="36339584"/>
<dbReference type="AlphaFoldDB" id="W6V4R9"/>
<dbReference type="Proteomes" id="UP000019149">
    <property type="component" value="Unassembled WGS sequence"/>
</dbReference>
<dbReference type="OMA" id="FMPSTDM"/>
<evidence type="ECO:0000313" key="2">
    <source>
        <dbReference type="EMBL" id="EUB61194.1"/>
    </source>
</evidence>
<keyword evidence="3" id="KW-1185">Reference proteome</keyword>
<dbReference type="RefSeq" id="XP_024352390.1">
    <property type="nucleotide sequence ID" value="XM_024493118.1"/>
</dbReference>
<keyword evidence="1" id="KW-0732">Signal</keyword>
<dbReference type="OrthoDB" id="6222109at2759"/>
<name>W6V4R9_ECHGR</name>
<reference evidence="2 3" key="1">
    <citation type="journal article" date="2013" name="Nat. Genet.">
        <title>The genome of the hydatid tapeworm Echinococcus granulosus.</title>
        <authorList>
            <person name="Zheng H."/>
            <person name="Zhang W."/>
            <person name="Zhang L."/>
            <person name="Zhang Z."/>
            <person name="Li J."/>
            <person name="Lu G."/>
            <person name="Zhu Y."/>
            <person name="Wang Y."/>
            <person name="Huang Y."/>
            <person name="Liu J."/>
            <person name="Kang H."/>
            <person name="Chen J."/>
            <person name="Wang L."/>
            <person name="Chen A."/>
            <person name="Yu S."/>
            <person name="Gao Z."/>
            <person name="Jin L."/>
            <person name="Gu W."/>
            <person name="Wang Z."/>
            <person name="Zhao L."/>
            <person name="Shi B."/>
            <person name="Wen H."/>
            <person name="Lin R."/>
            <person name="Jones M.K."/>
            <person name="Brejova B."/>
            <person name="Vinar T."/>
            <person name="Zhao G."/>
            <person name="McManus D.P."/>
            <person name="Chen Z."/>
            <person name="Zhou Y."/>
            <person name="Wang S."/>
        </authorList>
    </citation>
    <scope>NUCLEOTIDE SEQUENCE [LARGE SCALE GENOMIC DNA]</scope>
</reference>
<dbReference type="EMBL" id="APAU02000022">
    <property type="protein sequence ID" value="EUB61194.1"/>
    <property type="molecule type" value="Genomic_DNA"/>
</dbReference>
<organism evidence="2 3">
    <name type="scientific">Echinococcus granulosus</name>
    <name type="common">Hydatid tapeworm</name>
    <dbReference type="NCBI Taxonomy" id="6210"/>
    <lineage>
        <taxon>Eukaryota</taxon>
        <taxon>Metazoa</taxon>
        <taxon>Spiralia</taxon>
        <taxon>Lophotrochozoa</taxon>
        <taxon>Platyhelminthes</taxon>
        <taxon>Cestoda</taxon>
        <taxon>Eucestoda</taxon>
        <taxon>Cyclophyllidea</taxon>
        <taxon>Taeniidae</taxon>
        <taxon>Echinococcus</taxon>
        <taxon>Echinococcus granulosus group</taxon>
    </lineage>
</organism>
<sequence>MATAQRLLTASLLLISVLIPLISARRPGTPHCPLLPLLLFLSASYYVHGLKFSRPCENNTYDEMTGNFKCTVPTGAECFQLCQQYGCYEWSFSSFMPSTDMHVRDHFRCRCIQDICLYNYVRVRDRDYE</sequence>
<dbReference type="KEGG" id="egl:EGR_03869"/>
<protein>
    <submittedName>
        <fullName evidence="2">Uncharacterized protein</fullName>
    </submittedName>
</protein>
<evidence type="ECO:0000313" key="3">
    <source>
        <dbReference type="Proteomes" id="UP000019149"/>
    </source>
</evidence>
<gene>
    <name evidence="2" type="ORF">EGR_03869</name>
</gene>
<proteinExistence type="predicted"/>
<feature type="signal peptide" evidence="1">
    <location>
        <begin position="1"/>
        <end position="24"/>
    </location>
</feature>